<reference evidence="1" key="1">
    <citation type="submission" date="2021-06" db="EMBL/GenBank/DDBJ databases">
        <authorList>
            <person name="Kallberg Y."/>
            <person name="Tangrot J."/>
            <person name="Rosling A."/>
        </authorList>
    </citation>
    <scope>NUCLEOTIDE SEQUENCE</scope>
    <source>
        <strain evidence="1">MA461A</strain>
    </source>
</reference>
<accession>A0ACA9LL60</accession>
<name>A0ACA9LL60_9GLOM</name>
<protein>
    <submittedName>
        <fullName evidence="1">10278_t:CDS:1</fullName>
    </submittedName>
</protein>
<comment type="caution">
    <text evidence="1">The sequence shown here is derived from an EMBL/GenBank/DDBJ whole genome shotgun (WGS) entry which is preliminary data.</text>
</comment>
<evidence type="ECO:0000313" key="2">
    <source>
        <dbReference type="Proteomes" id="UP000789920"/>
    </source>
</evidence>
<dbReference type="Proteomes" id="UP000789920">
    <property type="component" value="Unassembled WGS sequence"/>
</dbReference>
<evidence type="ECO:0000313" key="1">
    <source>
        <dbReference type="EMBL" id="CAG8537172.1"/>
    </source>
</evidence>
<feature type="non-terminal residue" evidence="1">
    <location>
        <position position="1"/>
    </location>
</feature>
<sequence length="377" mass="43525">PNINSNDTKLYFDESPNDFIIHNESFNNYINYGLSYGLYMLSTTSNGSPISITNISCYQKLHTAYFYPYQNFSQFSSCDEYFSPLDSKGWKFSCADECKSIPKLPINTFCYREPQDQVEVITYRAIGDPISIDHITLNITSNVTSSPNASLPDYFGIIFSRIIINDKAMNLYFNMIPIPPWSLGRGLLFGLKPENNVAYIDVDVKELSPITDSSYTLLIIKPKNHIVRYIEEDSQSFVTILANIGGLYAGLTALYTICFGTRRLSPWGYCQTFPCWWPLRRIFKRHFARHYVSKAGVPFVEDPRKLPPGASIEHRVAVLENLLKEYYLDTSYLELLKDTREKYIDFNKTYQELEETNTDDISDEENKHQIINKISKR</sequence>
<gene>
    <name evidence="1" type="ORF">RPERSI_LOCUS3393</name>
</gene>
<keyword evidence="2" id="KW-1185">Reference proteome</keyword>
<dbReference type="EMBL" id="CAJVQC010004183">
    <property type="protein sequence ID" value="CAG8537172.1"/>
    <property type="molecule type" value="Genomic_DNA"/>
</dbReference>
<organism evidence="1 2">
    <name type="scientific">Racocetra persica</name>
    <dbReference type="NCBI Taxonomy" id="160502"/>
    <lineage>
        <taxon>Eukaryota</taxon>
        <taxon>Fungi</taxon>
        <taxon>Fungi incertae sedis</taxon>
        <taxon>Mucoromycota</taxon>
        <taxon>Glomeromycotina</taxon>
        <taxon>Glomeromycetes</taxon>
        <taxon>Diversisporales</taxon>
        <taxon>Gigasporaceae</taxon>
        <taxon>Racocetra</taxon>
    </lineage>
</organism>
<proteinExistence type="predicted"/>